<dbReference type="EMBL" id="FXAN01000041">
    <property type="protein sequence ID" value="SMF99493.1"/>
    <property type="molecule type" value="Genomic_DNA"/>
</dbReference>
<evidence type="ECO:0000256" key="1">
    <source>
        <dbReference type="SAM" id="MobiDB-lite"/>
    </source>
</evidence>
<evidence type="ECO:0000313" key="3">
    <source>
        <dbReference type="Proteomes" id="UP000198460"/>
    </source>
</evidence>
<reference evidence="2 3" key="1">
    <citation type="submission" date="2017-04" db="EMBL/GenBank/DDBJ databases">
        <authorList>
            <person name="Afonso C.L."/>
            <person name="Miller P.J."/>
            <person name="Scott M.A."/>
            <person name="Spackman E."/>
            <person name="Goraichik I."/>
            <person name="Dimitrov K.M."/>
            <person name="Suarez D.L."/>
            <person name="Swayne D.E."/>
        </authorList>
    </citation>
    <scope>NUCLEOTIDE SEQUENCE [LARGE SCALE GENOMIC DNA]</scope>
    <source>
        <strain evidence="2">LMG 28154</strain>
    </source>
</reference>
<feature type="compositionally biased region" description="Low complexity" evidence="1">
    <location>
        <begin position="21"/>
        <end position="40"/>
    </location>
</feature>
<organism evidence="2 3">
    <name type="scientific">Burkholderia singularis</name>
    <dbReference type="NCBI Taxonomy" id="1503053"/>
    <lineage>
        <taxon>Bacteria</taxon>
        <taxon>Pseudomonadati</taxon>
        <taxon>Pseudomonadota</taxon>
        <taxon>Betaproteobacteria</taxon>
        <taxon>Burkholderiales</taxon>
        <taxon>Burkholderiaceae</taxon>
        <taxon>Burkholderia</taxon>
        <taxon>pseudomallei group</taxon>
    </lineage>
</organism>
<evidence type="ECO:0000313" key="2">
    <source>
        <dbReference type="EMBL" id="SMF99493.1"/>
    </source>
</evidence>
<feature type="region of interest" description="Disordered" evidence="1">
    <location>
        <begin position="53"/>
        <end position="78"/>
    </location>
</feature>
<name>A0A238H389_9BURK</name>
<protein>
    <submittedName>
        <fullName evidence="2">Uncharacterized protein</fullName>
    </submittedName>
</protein>
<gene>
    <name evidence="2" type="ORF">BSIN_2511</name>
</gene>
<dbReference type="AlphaFoldDB" id="A0A238H389"/>
<proteinExistence type="predicted"/>
<sequence length="78" mass="8521">MSASIRAMADERQTSGKKRSISCASASRRSLRAQRAGASEHVAVIARTRRVARPEEHFASPPFDFHDADRASPGRMPA</sequence>
<accession>A0A238H389</accession>
<feature type="compositionally biased region" description="Basic and acidic residues" evidence="1">
    <location>
        <begin position="53"/>
        <end position="72"/>
    </location>
</feature>
<feature type="region of interest" description="Disordered" evidence="1">
    <location>
        <begin position="1"/>
        <end position="40"/>
    </location>
</feature>
<dbReference type="Proteomes" id="UP000198460">
    <property type="component" value="Unassembled WGS sequence"/>
</dbReference>